<reference evidence="1" key="1">
    <citation type="journal article" date="2019" name="bioRxiv">
        <title>The Genome of the Zebra Mussel, Dreissena polymorpha: A Resource for Invasive Species Research.</title>
        <authorList>
            <person name="McCartney M.A."/>
            <person name="Auch B."/>
            <person name="Kono T."/>
            <person name="Mallez S."/>
            <person name="Zhang Y."/>
            <person name="Obille A."/>
            <person name="Becker A."/>
            <person name="Abrahante J.E."/>
            <person name="Garbe J."/>
            <person name="Badalamenti J.P."/>
            <person name="Herman A."/>
            <person name="Mangelson H."/>
            <person name="Liachko I."/>
            <person name="Sullivan S."/>
            <person name="Sone E.D."/>
            <person name="Koren S."/>
            <person name="Silverstein K.A.T."/>
            <person name="Beckman K.B."/>
            <person name="Gohl D.M."/>
        </authorList>
    </citation>
    <scope>NUCLEOTIDE SEQUENCE</scope>
    <source>
        <strain evidence="1">Duluth1</strain>
        <tissue evidence="1">Whole animal</tissue>
    </source>
</reference>
<reference evidence="1" key="2">
    <citation type="submission" date="2020-11" db="EMBL/GenBank/DDBJ databases">
        <authorList>
            <person name="McCartney M.A."/>
            <person name="Auch B."/>
            <person name="Kono T."/>
            <person name="Mallez S."/>
            <person name="Becker A."/>
            <person name="Gohl D.M."/>
            <person name="Silverstein K.A.T."/>
            <person name="Koren S."/>
            <person name="Bechman K.B."/>
            <person name="Herman A."/>
            <person name="Abrahante J.E."/>
            <person name="Garbe J."/>
        </authorList>
    </citation>
    <scope>NUCLEOTIDE SEQUENCE</scope>
    <source>
        <strain evidence="1">Duluth1</strain>
        <tissue evidence="1">Whole animal</tissue>
    </source>
</reference>
<protein>
    <submittedName>
        <fullName evidence="1">Uncharacterized protein</fullName>
    </submittedName>
</protein>
<dbReference type="Proteomes" id="UP000828390">
    <property type="component" value="Unassembled WGS sequence"/>
</dbReference>
<keyword evidence="2" id="KW-1185">Reference proteome</keyword>
<evidence type="ECO:0000313" key="2">
    <source>
        <dbReference type="Proteomes" id="UP000828390"/>
    </source>
</evidence>
<name>A0A9D4GEA3_DREPO</name>
<proteinExistence type="predicted"/>
<dbReference type="AlphaFoldDB" id="A0A9D4GEA3"/>
<dbReference type="EMBL" id="JAIWYP010000006">
    <property type="protein sequence ID" value="KAH3813989.1"/>
    <property type="molecule type" value="Genomic_DNA"/>
</dbReference>
<organism evidence="1 2">
    <name type="scientific">Dreissena polymorpha</name>
    <name type="common">Zebra mussel</name>
    <name type="synonym">Mytilus polymorpha</name>
    <dbReference type="NCBI Taxonomy" id="45954"/>
    <lineage>
        <taxon>Eukaryota</taxon>
        <taxon>Metazoa</taxon>
        <taxon>Spiralia</taxon>
        <taxon>Lophotrochozoa</taxon>
        <taxon>Mollusca</taxon>
        <taxon>Bivalvia</taxon>
        <taxon>Autobranchia</taxon>
        <taxon>Heteroconchia</taxon>
        <taxon>Euheterodonta</taxon>
        <taxon>Imparidentia</taxon>
        <taxon>Neoheterodontei</taxon>
        <taxon>Myida</taxon>
        <taxon>Dreissenoidea</taxon>
        <taxon>Dreissenidae</taxon>
        <taxon>Dreissena</taxon>
    </lineage>
</organism>
<evidence type="ECO:0000313" key="1">
    <source>
        <dbReference type="EMBL" id="KAH3813989.1"/>
    </source>
</evidence>
<sequence>MPSKWTNPRTEGIRSEAIMSNRVVKSKYGAGSSGIKPSLYEARAINAKNAISTDEAKQVLKKINPLFGFCLTTGSSDFQTKTKLVPKDSPLSYQLAIFEGDFFYSEN</sequence>
<comment type="caution">
    <text evidence="1">The sequence shown here is derived from an EMBL/GenBank/DDBJ whole genome shotgun (WGS) entry which is preliminary data.</text>
</comment>
<accession>A0A9D4GEA3</accession>
<gene>
    <name evidence="1" type="ORF">DPMN_142465</name>
</gene>